<dbReference type="PANTHER" id="PTHR43585:SF2">
    <property type="entry name" value="ATP-GRASP ENZYME FSQD"/>
    <property type="match status" value="1"/>
</dbReference>
<comment type="caution">
    <text evidence="7">The sequence shown here is derived from an EMBL/GenBank/DDBJ whole genome shotgun (WGS) entry which is preliminary data.</text>
</comment>
<gene>
    <name evidence="7" type="ORF">P171DRAFT_435983</name>
</gene>
<sequence>MFQESASVSAPLRPAQDTTKMPPPSQNILLASREGNVVCEWALETAHSPQPAYYYVLRVHMSLPTKTDDSFHGQTIQIAKLPPGLNSQCSSALDFLDWAARLVCVGSGGRHAATVQIILPAQDGCIVRADILRQRLAISKSVERVEEFVSLDQHMTAFQESQGASTDLLSILSYAAGAILEQQHIQSSSSVNQELQARLSFPWICPAPWTPKRLVLVGCRPEVIMEKWLTAAFNLGIHITIVGQHGRWLQHQGFCQSVEKYIDIDMELDGGLADRIADALIRDGTAYDGITTFTDTYFVDVARAAVRLKLPTAPLSAVETAVDKYKTRSLFPGDCNSFQVDSSAEFRQSMSDGLVTAYPLIVKPSQGWASEGVSKVTNEAELFAAVAALEPAKHGTHIVIETYLDGPEVDANFVLQDGKILFYELVDDFPCTSERDDLPGQENFLETEMLYPSNLPPNESDIIRDELRSMLVKLGFHTGVFHLEARITNSSMAYTSANGVDLRPHGKQLTKAPTATLLEINQRAPGIMAQYITAFKSGVDWTALQLLAALKDTVRFTALAHEYAPEAQPITAIVFINTEFPGTYNGECFAVDLKRRRPDLGAMVYQGGSYYHYTNPIATAPNLVGHLLVSSDKGRKHILAAAKEMRREIRLPITPFRA</sequence>
<feature type="domain" description="ATP-grasp" evidence="6">
    <location>
        <begin position="302"/>
        <end position="550"/>
    </location>
</feature>
<dbReference type="PROSITE" id="PS50975">
    <property type="entry name" value="ATP_GRASP"/>
    <property type="match status" value="1"/>
</dbReference>
<evidence type="ECO:0000313" key="7">
    <source>
        <dbReference type="EMBL" id="KAF2440217.1"/>
    </source>
</evidence>
<organism evidence="7 8">
    <name type="scientific">Karstenula rhodostoma CBS 690.94</name>
    <dbReference type="NCBI Taxonomy" id="1392251"/>
    <lineage>
        <taxon>Eukaryota</taxon>
        <taxon>Fungi</taxon>
        <taxon>Dikarya</taxon>
        <taxon>Ascomycota</taxon>
        <taxon>Pezizomycotina</taxon>
        <taxon>Dothideomycetes</taxon>
        <taxon>Pleosporomycetidae</taxon>
        <taxon>Pleosporales</taxon>
        <taxon>Massarineae</taxon>
        <taxon>Didymosphaeriaceae</taxon>
        <taxon>Karstenula</taxon>
    </lineage>
</organism>
<dbReference type="Gene3D" id="3.40.50.20">
    <property type="match status" value="1"/>
</dbReference>
<dbReference type="InterPro" id="IPR013815">
    <property type="entry name" value="ATP_grasp_subdomain_1"/>
</dbReference>
<evidence type="ECO:0000256" key="5">
    <source>
        <dbReference type="SAM" id="MobiDB-lite"/>
    </source>
</evidence>
<dbReference type="OrthoDB" id="434648at2759"/>
<reference evidence="7" key="1">
    <citation type="journal article" date="2020" name="Stud. Mycol.">
        <title>101 Dothideomycetes genomes: a test case for predicting lifestyles and emergence of pathogens.</title>
        <authorList>
            <person name="Haridas S."/>
            <person name="Albert R."/>
            <person name="Binder M."/>
            <person name="Bloem J."/>
            <person name="Labutti K."/>
            <person name="Salamov A."/>
            <person name="Andreopoulos B."/>
            <person name="Baker S."/>
            <person name="Barry K."/>
            <person name="Bills G."/>
            <person name="Bluhm B."/>
            <person name="Cannon C."/>
            <person name="Castanera R."/>
            <person name="Culley D."/>
            <person name="Daum C."/>
            <person name="Ezra D."/>
            <person name="Gonzalez J."/>
            <person name="Henrissat B."/>
            <person name="Kuo A."/>
            <person name="Liang C."/>
            <person name="Lipzen A."/>
            <person name="Lutzoni F."/>
            <person name="Magnuson J."/>
            <person name="Mondo S."/>
            <person name="Nolan M."/>
            <person name="Ohm R."/>
            <person name="Pangilinan J."/>
            <person name="Park H.-J."/>
            <person name="Ramirez L."/>
            <person name="Alfaro M."/>
            <person name="Sun H."/>
            <person name="Tritt A."/>
            <person name="Yoshinaga Y."/>
            <person name="Zwiers L.-H."/>
            <person name="Turgeon B."/>
            <person name="Goodwin S."/>
            <person name="Spatafora J."/>
            <person name="Crous P."/>
            <person name="Grigoriev I."/>
        </authorList>
    </citation>
    <scope>NUCLEOTIDE SEQUENCE</scope>
    <source>
        <strain evidence="7">CBS 690.94</strain>
    </source>
</reference>
<keyword evidence="3 4" id="KW-0067">ATP-binding</keyword>
<dbReference type="GO" id="GO:0016874">
    <property type="term" value="F:ligase activity"/>
    <property type="evidence" value="ECO:0007669"/>
    <property type="project" value="UniProtKB-KW"/>
</dbReference>
<dbReference type="SUPFAM" id="SSF56059">
    <property type="entry name" value="Glutathione synthetase ATP-binding domain-like"/>
    <property type="match status" value="1"/>
</dbReference>
<evidence type="ECO:0000256" key="3">
    <source>
        <dbReference type="ARBA" id="ARBA00022840"/>
    </source>
</evidence>
<dbReference type="EMBL" id="MU001508">
    <property type="protein sequence ID" value="KAF2440217.1"/>
    <property type="molecule type" value="Genomic_DNA"/>
</dbReference>
<evidence type="ECO:0000313" key="8">
    <source>
        <dbReference type="Proteomes" id="UP000799764"/>
    </source>
</evidence>
<dbReference type="Pfam" id="PF13535">
    <property type="entry name" value="ATP-grasp_4"/>
    <property type="match status" value="1"/>
</dbReference>
<dbReference type="InterPro" id="IPR011761">
    <property type="entry name" value="ATP-grasp"/>
</dbReference>
<dbReference type="Gene3D" id="3.30.1490.20">
    <property type="entry name" value="ATP-grasp fold, A domain"/>
    <property type="match status" value="1"/>
</dbReference>
<feature type="region of interest" description="Disordered" evidence="5">
    <location>
        <begin position="1"/>
        <end position="26"/>
    </location>
</feature>
<dbReference type="PANTHER" id="PTHR43585">
    <property type="entry name" value="FUMIPYRROLE BIOSYNTHESIS PROTEIN C"/>
    <property type="match status" value="1"/>
</dbReference>
<name>A0A9P4PAE3_9PLEO</name>
<evidence type="ECO:0000256" key="1">
    <source>
        <dbReference type="ARBA" id="ARBA00022598"/>
    </source>
</evidence>
<keyword evidence="1" id="KW-0436">Ligase</keyword>
<dbReference type="GO" id="GO:0046872">
    <property type="term" value="F:metal ion binding"/>
    <property type="evidence" value="ECO:0007669"/>
    <property type="project" value="InterPro"/>
</dbReference>
<dbReference type="AlphaFoldDB" id="A0A9P4PAE3"/>
<dbReference type="InterPro" id="IPR052032">
    <property type="entry name" value="ATP-dep_AA_Ligase"/>
</dbReference>
<evidence type="ECO:0000259" key="6">
    <source>
        <dbReference type="PROSITE" id="PS50975"/>
    </source>
</evidence>
<protein>
    <recommendedName>
        <fullName evidence="6">ATP-grasp domain-containing protein</fullName>
    </recommendedName>
</protein>
<dbReference type="Gene3D" id="3.30.470.20">
    <property type="entry name" value="ATP-grasp fold, B domain"/>
    <property type="match status" value="1"/>
</dbReference>
<proteinExistence type="predicted"/>
<evidence type="ECO:0000256" key="4">
    <source>
        <dbReference type="PROSITE-ProRule" id="PRU00409"/>
    </source>
</evidence>
<keyword evidence="8" id="KW-1185">Reference proteome</keyword>
<accession>A0A9P4PAE3</accession>
<dbReference type="Proteomes" id="UP000799764">
    <property type="component" value="Unassembled WGS sequence"/>
</dbReference>
<keyword evidence="2 4" id="KW-0547">Nucleotide-binding</keyword>
<evidence type="ECO:0000256" key="2">
    <source>
        <dbReference type="ARBA" id="ARBA00022741"/>
    </source>
</evidence>
<dbReference type="GO" id="GO:0005524">
    <property type="term" value="F:ATP binding"/>
    <property type="evidence" value="ECO:0007669"/>
    <property type="project" value="UniProtKB-UniRule"/>
</dbReference>
<dbReference type="InterPro" id="IPR041472">
    <property type="entry name" value="BL00235/CARNS1_N"/>
</dbReference>
<dbReference type="Pfam" id="PF18130">
    <property type="entry name" value="ATPgrasp_N"/>
    <property type="match status" value="1"/>
</dbReference>